<protein>
    <submittedName>
        <fullName evidence="3">Uncharacterized protein</fullName>
    </submittedName>
</protein>
<feature type="compositionally biased region" description="Acidic residues" evidence="1">
    <location>
        <begin position="1"/>
        <end position="10"/>
    </location>
</feature>
<evidence type="ECO:0000313" key="4">
    <source>
        <dbReference type="Proteomes" id="UP000630353"/>
    </source>
</evidence>
<keyword evidence="2" id="KW-0812">Transmembrane</keyword>
<feature type="transmembrane region" description="Helical" evidence="2">
    <location>
        <begin position="239"/>
        <end position="257"/>
    </location>
</feature>
<keyword evidence="2" id="KW-0472">Membrane</keyword>
<keyword evidence="2" id="KW-1133">Transmembrane helix</keyword>
<dbReference type="RefSeq" id="WP_189994681.1">
    <property type="nucleotide sequence ID" value="NZ_BMZS01000013.1"/>
</dbReference>
<organism evidence="3 4">
    <name type="scientific">Thalassobaculum fulvum</name>
    <dbReference type="NCBI Taxonomy" id="1633335"/>
    <lineage>
        <taxon>Bacteria</taxon>
        <taxon>Pseudomonadati</taxon>
        <taxon>Pseudomonadota</taxon>
        <taxon>Alphaproteobacteria</taxon>
        <taxon>Rhodospirillales</taxon>
        <taxon>Thalassobaculaceae</taxon>
        <taxon>Thalassobaculum</taxon>
    </lineage>
</organism>
<feature type="transmembrane region" description="Helical" evidence="2">
    <location>
        <begin position="199"/>
        <end position="219"/>
    </location>
</feature>
<keyword evidence="4" id="KW-1185">Reference proteome</keyword>
<feature type="region of interest" description="Disordered" evidence="1">
    <location>
        <begin position="1"/>
        <end position="44"/>
    </location>
</feature>
<comment type="caution">
    <text evidence="3">The sequence shown here is derived from an EMBL/GenBank/DDBJ whole genome shotgun (WGS) entry which is preliminary data.</text>
</comment>
<dbReference type="Proteomes" id="UP000630353">
    <property type="component" value="Unassembled WGS sequence"/>
</dbReference>
<proteinExistence type="predicted"/>
<reference evidence="3" key="1">
    <citation type="journal article" date="2014" name="Int. J. Syst. Evol. Microbiol.">
        <title>Complete genome sequence of Corynebacterium casei LMG S-19264T (=DSM 44701T), isolated from a smear-ripened cheese.</title>
        <authorList>
            <consortium name="US DOE Joint Genome Institute (JGI-PGF)"/>
            <person name="Walter F."/>
            <person name="Albersmeier A."/>
            <person name="Kalinowski J."/>
            <person name="Ruckert C."/>
        </authorList>
    </citation>
    <scope>NUCLEOTIDE SEQUENCE</scope>
    <source>
        <strain evidence="3">KCTC 42651</strain>
    </source>
</reference>
<sequence length="355" mass="38686">MTDQPEEAPDAPEGGATPPGGLPPQDEPPQDEPPPADTIDIGPPLGREVADALGLLDYATRTGFKAASGATVGDDVRKPILALVARLRLGCRAPAPDTCIAVPRVEWLAFVDAYARLAVLLHPVTAATLEATTERPRRWGTLLGRSDALRFTRWLWLWTILFAVAVIFTQWLKVIYGPPVAFDANINAVAPEFWNRARLLVTTLAPFAYGGLGACVYLLRSAHSFIAERSFDARRKPEYYNRILLGIISGGTILLFTKHLTNDGGQVIEVSSAALGFLAGYSTEFLFQAIERVIAAILPRVGLDSVQRARGTRSSIDVPVGNLTLEDLVDRFSKATNEQDKVLYRGLIDKLAERM</sequence>
<evidence type="ECO:0000256" key="2">
    <source>
        <dbReference type="SAM" id="Phobius"/>
    </source>
</evidence>
<feature type="compositionally biased region" description="Pro residues" evidence="1">
    <location>
        <begin position="20"/>
        <end position="36"/>
    </location>
</feature>
<evidence type="ECO:0000256" key="1">
    <source>
        <dbReference type="SAM" id="MobiDB-lite"/>
    </source>
</evidence>
<feature type="transmembrane region" description="Helical" evidence="2">
    <location>
        <begin position="154"/>
        <end position="172"/>
    </location>
</feature>
<gene>
    <name evidence="3" type="ORF">GCM10017083_49070</name>
</gene>
<accession>A0A919CS01</accession>
<reference evidence="3" key="2">
    <citation type="submission" date="2020-09" db="EMBL/GenBank/DDBJ databases">
        <authorList>
            <person name="Sun Q."/>
            <person name="Kim S."/>
        </authorList>
    </citation>
    <scope>NUCLEOTIDE SEQUENCE</scope>
    <source>
        <strain evidence="3">KCTC 42651</strain>
    </source>
</reference>
<name>A0A919CS01_9PROT</name>
<evidence type="ECO:0000313" key="3">
    <source>
        <dbReference type="EMBL" id="GHD61564.1"/>
    </source>
</evidence>
<dbReference type="AlphaFoldDB" id="A0A919CS01"/>
<dbReference type="EMBL" id="BMZS01000013">
    <property type="protein sequence ID" value="GHD61564.1"/>
    <property type="molecule type" value="Genomic_DNA"/>
</dbReference>